<keyword evidence="5" id="KW-1185">Reference proteome</keyword>
<evidence type="ECO:0000313" key="5">
    <source>
        <dbReference type="Proteomes" id="UP000287101"/>
    </source>
</evidence>
<dbReference type="Gene3D" id="1.10.357.10">
    <property type="entry name" value="Tetracycline Repressor, domain 2"/>
    <property type="match status" value="1"/>
</dbReference>
<dbReference type="AlphaFoldDB" id="A0A430A7E1"/>
<dbReference type="Proteomes" id="UP000287101">
    <property type="component" value="Unassembled WGS sequence"/>
</dbReference>
<comment type="caution">
    <text evidence="4">The sequence shown here is derived from an EMBL/GenBank/DDBJ whole genome shotgun (WGS) entry which is preliminary data.</text>
</comment>
<protein>
    <submittedName>
        <fullName evidence="4">TetR family transcriptional regulator</fullName>
    </submittedName>
</protein>
<dbReference type="PANTHER" id="PTHR43479">
    <property type="entry name" value="ACREF/ENVCD OPERON REPRESSOR-RELATED"/>
    <property type="match status" value="1"/>
</dbReference>
<feature type="domain" description="HTH tetR-type" evidence="3">
    <location>
        <begin position="8"/>
        <end position="69"/>
    </location>
</feature>
<dbReference type="EMBL" id="NGJY01000002">
    <property type="protein sequence ID" value="RSU03001.1"/>
    <property type="molecule type" value="Genomic_DNA"/>
</dbReference>
<feature type="DNA-binding region" description="H-T-H motif" evidence="2">
    <location>
        <begin position="32"/>
        <end position="51"/>
    </location>
</feature>
<dbReference type="InterPro" id="IPR050624">
    <property type="entry name" value="HTH-type_Tx_Regulator"/>
</dbReference>
<organism evidence="4 5">
    <name type="scientific">Vagococcus fessus</name>
    <dbReference type="NCBI Taxonomy" id="120370"/>
    <lineage>
        <taxon>Bacteria</taxon>
        <taxon>Bacillati</taxon>
        <taxon>Bacillota</taxon>
        <taxon>Bacilli</taxon>
        <taxon>Lactobacillales</taxon>
        <taxon>Enterococcaceae</taxon>
        <taxon>Vagococcus</taxon>
    </lineage>
</organism>
<evidence type="ECO:0000313" key="4">
    <source>
        <dbReference type="EMBL" id="RSU03001.1"/>
    </source>
</evidence>
<dbReference type="PROSITE" id="PS50977">
    <property type="entry name" value="HTH_TETR_2"/>
    <property type="match status" value="1"/>
</dbReference>
<gene>
    <name evidence="4" type="ORF">CBF31_04550</name>
</gene>
<keyword evidence="1 2" id="KW-0238">DNA-binding</keyword>
<dbReference type="InterPro" id="IPR001647">
    <property type="entry name" value="HTH_TetR"/>
</dbReference>
<name>A0A430A7E1_9ENTE</name>
<dbReference type="InterPro" id="IPR009057">
    <property type="entry name" value="Homeodomain-like_sf"/>
</dbReference>
<proteinExistence type="predicted"/>
<dbReference type="PANTHER" id="PTHR43479:SF11">
    <property type="entry name" value="ACREF_ENVCD OPERON REPRESSOR-RELATED"/>
    <property type="match status" value="1"/>
</dbReference>
<evidence type="ECO:0000256" key="1">
    <source>
        <dbReference type="ARBA" id="ARBA00023125"/>
    </source>
</evidence>
<dbReference type="GO" id="GO:0003677">
    <property type="term" value="F:DNA binding"/>
    <property type="evidence" value="ECO:0007669"/>
    <property type="project" value="UniProtKB-UniRule"/>
</dbReference>
<reference evidence="4 5" key="1">
    <citation type="submission" date="2017-05" db="EMBL/GenBank/DDBJ databases">
        <title>Vagococcus spp. assemblies.</title>
        <authorList>
            <person name="Gulvik C.A."/>
        </authorList>
    </citation>
    <scope>NUCLEOTIDE SEQUENCE [LARGE SCALE GENOMIC DNA]</scope>
    <source>
        <strain evidence="4 5">CCUG 41755</strain>
    </source>
</reference>
<accession>A0A430A7E1</accession>
<dbReference type="Pfam" id="PF00440">
    <property type="entry name" value="TetR_N"/>
    <property type="match status" value="1"/>
</dbReference>
<dbReference type="RefSeq" id="WP_126831212.1">
    <property type="nucleotide sequence ID" value="NZ_CBCRYB010000004.1"/>
</dbReference>
<dbReference type="SUPFAM" id="SSF46689">
    <property type="entry name" value="Homeodomain-like"/>
    <property type="match status" value="1"/>
</dbReference>
<evidence type="ECO:0000256" key="2">
    <source>
        <dbReference type="PROSITE-ProRule" id="PRU00335"/>
    </source>
</evidence>
<evidence type="ECO:0000259" key="3">
    <source>
        <dbReference type="PROSITE" id="PS50977"/>
    </source>
</evidence>
<dbReference type="OrthoDB" id="9814200at2"/>
<sequence length="221" mass="25008">MAKKYTAEQARRLILDTSTRLFVEKGYEKTSIQDIVRELDGLSKGAVYHHFKSKDDIIEAVVRRFLLKEEELAGIVALPNKNGLEKIQELMFQTMFNSDLGGTRDLSFSLLENPKFFALYVLSNNEVMAPLIEKCLIEGNEDGSVNVSQPKQSAELSLLIVSTWFIPALFPNTVETFMDKLKAASTILEQAGMPILNEEMMTRLMNEIERKAAELNEQAKK</sequence>